<name>A0A0K8R380_IXORI</name>
<organism evidence="2">
    <name type="scientific">Ixodes ricinus</name>
    <name type="common">Common tick</name>
    <name type="synonym">Acarus ricinus</name>
    <dbReference type="NCBI Taxonomy" id="34613"/>
    <lineage>
        <taxon>Eukaryota</taxon>
        <taxon>Metazoa</taxon>
        <taxon>Ecdysozoa</taxon>
        <taxon>Arthropoda</taxon>
        <taxon>Chelicerata</taxon>
        <taxon>Arachnida</taxon>
        <taxon>Acari</taxon>
        <taxon>Parasitiformes</taxon>
        <taxon>Ixodida</taxon>
        <taxon>Ixodoidea</taxon>
        <taxon>Ixodidae</taxon>
        <taxon>Ixodinae</taxon>
        <taxon>Ixodes</taxon>
    </lineage>
</organism>
<feature type="region of interest" description="Disordered" evidence="1">
    <location>
        <begin position="35"/>
        <end position="58"/>
    </location>
</feature>
<dbReference type="AlphaFoldDB" id="A0A0K8R380"/>
<dbReference type="PANTHER" id="PTHR21588:SF21">
    <property type="entry name" value="CHCH DOMAIN-CONTAINING PROTEIN"/>
    <property type="match status" value="1"/>
</dbReference>
<reference evidence="2" key="1">
    <citation type="submission" date="2012-12" db="EMBL/GenBank/DDBJ databases">
        <title>Identification and characterization of a phenylalanine ammonia-lyase gene family in Isatis indigotica Fort.</title>
        <authorList>
            <person name="Liu Q."/>
            <person name="Chen J."/>
            <person name="Zhou X."/>
            <person name="Di P."/>
            <person name="Xiao Y."/>
            <person name="Xuan H."/>
            <person name="Zhang L."/>
            <person name="Chen W."/>
        </authorList>
    </citation>
    <scope>NUCLEOTIDE SEQUENCE</scope>
    <source>
        <tissue evidence="2">Salivary gland</tissue>
    </source>
</reference>
<proteinExistence type="evidence at transcript level"/>
<dbReference type="EMBL" id="GADI01008253">
    <property type="protein sequence ID" value="JAA65555.1"/>
    <property type="molecule type" value="mRNA"/>
</dbReference>
<accession>A0A0K8R380</accession>
<dbReference type="InterPro" id="IPR052632">
    <property type="entry name" value="MICOS_subunit_Mic19"/>
</dbReference>
<sequence>MGSSGSTRRVTIVNENSPDVIKISDSVVKRLKGESEAITASSAPRTTAGAPYDTRGSGDVMQTRKLYHEELKKVDDAWRERLAEVERQNQELYKLATDKFAGAVNEVEQKYMKHKCVAICEEQQHKVLECYEKNQHAPLNCSKVVDAFTKCVHQARKNIITQ</sequence>
<dbReference type="Pfam" id="PF07956">
    <property type="entry name" value="DUF1690"/>
    <property type="match status" value="1"/>
</dbReference>
<evidence type="ECO:0000256" key="1">
    <source>
        <dbReference type="SAM" id="MobiDB-lite"/>
    </source>
</evidence>
<dbReference type="PANTHER" id="PTHR21588">
    <property type="entry name" value="COILED-COIL-HELIX-COILED-COIL-HELIX DOMAIN CONTAINING 6"/>
    <property type="match status" value="1"/>
</dbReference>
<dbReference type="InterPro" id="IPR012471">
    <property type="entry name" value="DUF1690"/>
</dbReference>
<dbReference type="GO" id="GO:0007007">
    <property type="term" value="P:inner mitochondrial membrane organization"/>
    <property type="evidence" value="ECO:0007669"/>
    <property type="project" value="TreeGrafter"/>
</dbReference>
<protein>
    <submittedName>
        <fullName evidence="2">Putative head-elevated expression protein</fullName>
    </submittedName>
</protein>
<evidence type="ECO:0000313" key="2">
    <source>
        <dbReference type="EMBL" id="JAA65555.1"/>
    </source>
</evidence>
<dbReference type="GO" id="GO:0061617">
    <property type="term" value="C:MICOS complex"/>
    <property type="evidence" value="ECO:0007669"/>
    <property type="project" value="TreeGrafter"/>
</dbReference>